<accession>A0A1F7X8D8</accession>
<comment type="caution">
    <text evidence="2">The sequence shown here is derived from an EMBL/GenBank/DDBJ whole genome shotgun (WGS) entry which is preliminary data.</text>
</comment>
<dbReference type="AlphaFoldDB" id="A0A1F7X8D8"/>
<feature type="transmembrane region" description="Helical" evidence="1">
    <location>
        <begin position="417"/>
        <end position="440"/>
    </location>
</feature>
<keyword evidence="1" id="KW-0472">Membrane</keyword>
<evidence type="ECO:0000256" key="1">
    <source>
        <dbReference type="SAM" id="Phobius"/>
    </source>
</evidence>
<organism evidence="2 3">
    <name type="scientific">Candidatus Woesebacteria bacterium RBG_16_34_12</name>
    <dbReference type="NCBI Taxonomy" id="1802480"/>
    <lineage>
        <taxon>Bacteria</taxon>
        <taxon>Candidatus Woeseibacteriota</taxon>
    </lineage>
</organism>
<protein>
    <submittedName>
        <fullName evidence="2">Uncharacterized protein</fullName>
    </submittedName>
</protein>
<gene>
    <name evidence="2" type="ORF">A2Z22_05150</name>
</gene>
<evidence type="ECO:0000313" key="2">
    <source>
        <dbReference type="EMBL" id="OGM11306.1"/>
    </source>
</evidence>
<feature type="transmembrane region" description="Helical" evidence="1">
    <location>
        <begin position="512"/>
        <end position="530"/>
    </location>
</feature>
<keyword evidence="1" id="KW-1133">Transmembrane helix</keyword>
<dbReference type="EMBL" id="MGFS01000021">
    <property type="protein sequence ID" value="OGM11306.1"/>
    <property type="molecule type" value="Genomic_DNA"/>
</dbReference>
<feature type="transmembrane region" description="Helical" evidence="1">
    <location>
        <begin position="383"/>
        <end position="405"/>
    </location>
</feature>
<feature type="transmembrane region" description="Helical" evidence="1">
    <location>
        <begin position="485"/>
        <end position="506"/>
    </location>
</feature>
<name>A0A1F7X8D8_9BACT</name>
<reference evidence="2 3" key="1">
    <citation type="journal article" date="2016" name="Nat. Commun.">
        <title>Thousands of microbial genomes shed light on interconnected biogeochemical processes in an aquifer system.</title>
        <authorList>
            <person name="Anantharaman K."/>
            <person name="Brown C.T."/>
            <person name="Hug L.A."/>
            <person name="Sharon I."/>
            <person name="Castelle C.J."/>
            <person name="Probst A.J."/>
            <person name="Thomas B.C."/>
            <person name="Singh A."/>
            <person name="Wilkins M.J."/>
            <person name="Karaoz U."/>
            <person name="Brodie E.L."/>
            <person name="Williams K.H."/>
            <person name="Hubbard S.S."/>
            <person name="Banfield J.F."/>
        </authorList>
    </citation>
    <scope>NUCLEOTIDE SEQUENCE [LARGE SCALE GENOMIC DNA]</scope>
</reference>
<proteinExistence type="predicted"/>
<sequence length="608" mass="70490">MRKNKIIFDAKKTFDEFKPDLDSSLQNTSKVAEVREITSPANVVSEDKKINVSTDEELTEKSERIHPVINTEIFQMIDEYVKTLSISKEGITPISVDEIASRIARFYETIRKVVDWKEDNVLRRGAIVRILKRLLFTKVSRLSINKKVNPDDLAEVVTKELIRGGHLPNNEVPREKIPVVAMSIAKYLFFFDAISSSSLFKDNIKKQANFTTFLFEIAACEVEEILANPVKEYVLLETMTRIMEDLIKIIPSDGISSQEKRNQVFIACCRTLYDLDDAFIIYRLLEIEHPDWRNPKSEILSKRYEQIVTFWQTSDMILNHPQARNFKRACAQLKPIFTLLNDFLEEQKGNLSETLTNVENEDKFEEILGKIYDKRFLTLKRRLFRLGVFSTLSVFLSNWVTFFIVEVPLAKLFYEGFNLFTAFIDFLIPTAVMFVLVIIIRPPAKTNRRKVLEAVNSIVYQYGKKRYFEIRINKKSHSILKGTMMLLYLFMTWLVFTITAATFYFAGLPITSVVFDTFTIALTVFAAVIIRTRSKELSIDEKTTIHEFVLDMISVPIAKVGSFIAAKWKEYNVVEILFNYLVESPFVAIVDAIEEWSQFLKDRKAELH</sequence>
<keyword evidence="1" id="KW-0812">Transmembrane</keyword>
<dbReference type="Proteomes" id="UP000177053">
    <property type="component" value="Unassembled WGS sequence"/>
</dbReference>
<evidence type="ECO:0000313" key="3">
    <source>
        <dbReference type="Proteomes" id="UP000177053"/>
    </source>
</evidence>